<dbReference type="GO" id="GO:0006508">
    <property type="term" value="P:proteolysis"/>
    <property type="evidence" value="ECO:0007669"/>
    <property type="project" value="InterPro"/>
</dbReference>
<dbReference type="InterPro" id="IPR034074">
    <property type="entry name" value="Y4bN_pept_dom"/>
</dbReference>
<reference evidence="2 3" key="1">
    <citation type="submission" date="2017-08" db="EMBL/GenBank/DDBJ databases">
        <title>Complete genome sequence of Gluconacetobacter saccharivorans CV1 isolated from Fermented Vinegar.</title>
        <authorList>
            <person name="Kim S.-Y."/>
        </authorList>
    </citation>
    <scope>NUCLEOTIDE SEQUENCE [LARGE SCALE GENOMIC DNA]</scope>
    <source>
        <strain evidence="2 3">CV1</strain>
    </source>
</reference>
<evidence type="ECO:0000259" key="1">
    <source>
        <dbReference type="Pfam" id="PF00082"/>
    </source>
</evidence>
<sequence length="740" mass="81122">MSQTNFLIGRGELLTYDIKGPRRKITKAEVYTLQQARTRLVPQFIETSINLDRLPSKACPGDLSVARLALNPSYIARSFYPVAMLRSAGLESVGSRAVKLTPEAWAKKGSPRESTTTELFVVGRRKAFRQLADWAGEVEEGSSEAKDLSHIENFSAFESTDRIVSFEKSQDRFFEVGVHLLPGDNSQFVQRAFAKYATDVGVKLHLDLAFSAGNLWFLPAEGDSESIRHLAEFSFVRVIRSMPKLRGMRPIQRASGVTVPCSLPTEQPLSSEPKVAILDGGLPTNSSITPWINTYRVMDEHAEDDPGGIEHGLAVTSAFLFGPIIPNSTPSRPYSYVDHLRVLDRETDSEDPLELYRTLGFVEEVLLSRYYQFINLSLGPDLPIEDTDVHAWTSVIDDLLSDGDTLMTIAVGNNGAMDRSTGNARVQVPSDCVNALSVGAADNVDKTWGRAAYSAVGPGRSPGVVKPDLMAFGGAAENSKYFHVLASGAKPSLVPQLGTSFASPYLLRNAVGVHAVLGSDLSPLAIKALLVHSADPSEHDKIEVGWGKIPEDLMEVITCPSGVARVVYQGELKPGKYLRAPLPIPTGGLQGKIRLKATFCYASPTDPQDAVTYTRAGLDIVFRPSDKKVKEGKANADTKGFFDMKKYATEEERRSDMGKWETVLHGDKRMLGRSLDSPVFDIHYNARESGHATTSAEKIRYALIITVEAAKHPDLYNDILRSYTKALVPIQPKITLPIRT</sequence>
<keyword evidence="3" id="KW-1185">Reference proteome</keyword>
<evidence type="ECO:0000313" key="2">
    <source>
        <dbReference type="EMBL" id="AXY20962.1"/>
    </source>
</evidence>
<dbReference type="EMBL" id="CP023036">
    <property type="protein sequence ID" value="AXY20962.1"/>
    <property type="molecule type" value="Genomic_DNA"/>
</dbReference>
<dbReference type="Proteomes" id="UP000264120">
    <property type="component" value="Chromosome"/>
</dbReference>
<dbReference type="KEGG" id="ksc:CD178_00126"/>
<accession>A0A347W7W9</accession>
<dbReference type="Gene3D" id="3.40.50.200">
    <property type="entry name" value="Peptidase S8/S53 domain"/>
    <property type="match status" value="1"/>
</dbReference>
<dbReference type="RefSeq" id="WP_087607218.1">
    <property type="nucleotide sequence ID" value="NZ_CP023036.1"/>
</dbReference>
<evidence type="ECO:0000313" key="3">
    <source>
        <dbReference type="Proteomes" id="UP000264120"/>
    </source>
</evidence>
<dbReference type="SUPFAM" id="SSF52743">
    <property type="entry name" value="Subtilisin-like"/>
    <property type="match status" value="1"/>
</dbReference>
<name>A0A347W7W9_9PROT</name>
<organism evidence="2 3">
    <name type="scientific">Komagataeibacter saccharivorans</name>
    <dbReference type="NCBI Taxonomy" id="265959"/>
    <lineage>
        <taxon>Bacteria</taxon>
        <taxon>Pseudomonadati</taxon>
        <taxon>Pseudomonadota</taxon>
        <taxon>Alphaproteobacteria</taxon>
        <taxon>Acetobacterales</taxon>
        <taxon>Acetobacteraceae</taxon>
        <taxon>Komagataeibacter</taxon>
    </lineage>
</organism>
<feature type="domain" description="Peptidase S8/S53" evidence="1">
    <location>
        <begin position="368"/>
        <end position="547"/>
    </location>
</feature>
<dbReference type="OrthoDB" id="5495859at2"/>
<dbReference type="GO" id="GO:0004252">
    <property type="term" value="F:serine-type endopeptidase activity"/>
    <property type="evidence" value="ECO:0007669"/>
    <property type="project" value="InterPro"/>
</dbReference>
<proteinExistence type="predicted"/>
<gene>
    <name evidence="2" type="ORF">CD178_00126</name>
</gene>
<protein>
    <recommendedName>
        <fullName evidence="1">Peptidase S8/S53 domain-containing protein</fullName>
    </recommendedName>
</protein>
<dbReference type="CDD" id="cd04847">
    <property type="entry name" value="Peptidases_S8_Subtilisin_like_2"/>
    <property type="match status" value="1"/>
</dbReference>
<dbReference type="InterPro" id="IPR036852">
    <property type="entry name" value="Peptidase_S8/S53_dom_sf"/>
</dbReference>
<dbReference type="InterPro" id="IPR000209">
    <property type="entry name" value="Peptidase_S8/S53_dom"/>
</dbReference>
<dbReference type="Pfam" id="PF00082">
    <property type="entry name" value="Peptidase_S8"/>
    <property type="match status" value="1"/>
</dbReference>
<dbReference type="AlphaFoldDB" id="A0A347W7W9"/>